<proteinExistence type="predicted"/>
<feature type="compositionally biased region" description="Gly residues" evidence="1">
    <location>
        <begin position="169"/>
        <end position="181"/>
    </location>
</feature>
<comment type="caution">
    <text evidence="4">The sequence shown here is derived from an EMBL/GenBank/DDBJ whole genome shotgun (WGS) entry which is preliminary data.</text>
</comment>
<dbReference type="Pfam" id="PF07756">
    <property type="entry name" value="DUF1612"/>
    <property type="match status" value="1"/>
</dbReference>
<dbReference type="NCBIfam" id="NF040876">
    <property type="entry name" value="RHE_PE00001_fam"/>
    <property type="match status" value="1"/>
</dbReference>
<reference evidence="4 5" key="1">
    <citation type="submission" date="2020-08" db="EMBL/GenBank/DDBJ databases">
        <title>Genomic Encyclopedia of Type Strains, Phase IV (KMG-IV): sequencing the most valuable type-strain genomes for metagenomic binning, comparative biology and taxonomic classification.</title>
        <authorList>
            <person name="Goeker M."/>
        </authorList>
    </citation>
    <scope>NUCLEOTIDE SEQUENCE [LARGE SCALE GENOMIC DNA]</scope>
    <source>
        <strain evidence="4 5">DSM 17454</strain>
    </source>
</reference>
<evidence type="ECO:0000313" key="5">
    <source>
        <dbReference type="Proteomes" id="UP000532373"/>
    </source>
</evidence>
<organism evidence="4 5">
    <name type="scientific">Aminobacter carboxidus</name>
    <dbReference type="NCBI Taxonomy" id="376165"/>
    <lineage>
        <taxon>Bacteria</taxon>
        <taxon>Pseudomonadati</taxon>
        <taxon>Pseudomonadota</taxon>
        <taxon>Alphaproteobacteria</taxon>
        <taxon>Hyphomicrobiales</taxon>
        <taxon>Phyllobacteriaceae</taxon>
        <taxon>Aminobacter</taxon>
    </lineage>
</organism>
<feature type="domain" description="HTH DNA binding" evidence="3">
    <location>
        <begin position="325"/>
        <end position="378"/>
    </location>
</feature>
<protein>
    <recommendedName>
        <fullName evidence="6">HTH DNA binding domain-containing protein</fullName>
    </recommendedName>
</protein>
<name>A0A8E2BE56_9HYPH</name>
<dbReference type="InterPro" id="IPR011670">
    <property type="entry name" value="DUF1612"/>
</dbReference>
<evidence type="ECO:0000256" key="1">
    <source>
        <dbReference type="SAM" id="MobiDB-lite"/>
    </source>
</evidence>
<evidence type="ECO:0000259" key="3">
    <source>
        <dbReference type="Pfam" id="PF11972"/>
    </source>
</evidence>
<dbReference type="InterPro" id="IPR021068">
    <property type="entry name" value="HTH_DNA-bd"/>
</dbReference>
<feature type="compositionally biased region" description="Acidic residues" evidence="1">
    <location>
        <begin position="122"/>
        <end position="132"/>
    </location>
</feature>
<evidence type="ECO:0000313" key="4">
    <source>
        <dbReference type="EMBL" id="MBB6468728.1"/>
    </source>
</evidence>
<evidence type="ECO:0008006" key="6">
    <source>
        <dbReference type="Google" id="ProtNLM"/>
    </source>
</evidence>
<sequence length="378" mass="40612">MRASEALVRLDERISRSPVGTGFVARSHFADAVSALWLEGELVHVEDLVLHDAHMDQRAPTHELTRAHEILRLRRQVLANKPDWALGRDGLVALCGRFAAAGPMGSETQLQVPGKGSAVGGQDDEQEPEDDGLGSGSLSAELAALDAALGRANAVLDAALMPLAPPPIGGRGAGTTGGGTDGSARYDRSPLLYDGDWDEQERLGEWKAALAKLDGLPALLRAAVAFDAWNAIAPLQHAPWIGRLLVAALLRQAGTTTAQLAALYLGARAIGRERRQSRDRTTRLIAFVDSVHESAVAGIKEHDRLMLARVQMERRLKGRRSTSKLPQLIDLVLSRPLVSSGMIEKELGVTTAGALNLIGEFDLREITGRGRYRAWGVI</sequence>
<dbReference type="InterPro" id="IPR048017">
    <property type="entry name" value="Y4cF-like"/>
</dbReference>
<feature type="region of interest" description="Disordered" evidence="1">
    <location>
        <begin position="166"/>
        <end position="186"/>
    </location>
</feature>
<feature type="domain" description="DUF1612" evidence="2">
    <location>
        <begin position="191"/>
        <end position="317"/>
    </location>
</feature>
<feature type="region of interest" description="Disordered" evidence="1">
    <location>
        <begin position="105"/>
        <end position="137"/>
    </location>
</feature>
<accession>A0A8E2BE56</accession>
<dbReference type="EMBL" id="JACHGI010000012">
    <property type="protein sequence ID" value="MBB6468728.1"/>
    <property type="molecule type" value="Genomic_DNA"/>
</dbReference>
<dbReference type="Pfam" id="PF11972">
    <property type="entry name" value="HTH_13"/>
    <property type="match status" value="1"/>
</dbReference>
<gene>
    <name evidence="4" type="ORF">HNQ96_004615</name>
</gene>
<evidence type="ECO:0000259" key="2">
    <source>
        <dbReference type="Pfam" id="PF07756"/>
    </source>
</evidence>
<dbReference type="AlphaFoldDB" id="A0A8E2BE56"/>
<dbReference type="Proteomes" id="UP000532373">
    <property type="component" value="Unassembled WGS sequence"/>
</dbReference>